<reference evidence="4 5" key="1">
    <citation type="journal article" date="2015" name="Genome Announc.">
        <title>Expanding the biotechnology potential of lactobacilli through comparative genomics of 213 strains and associated genera.</title>
        <authorList>
            <person name="Sun Z."/>
            <person name="Harris H.M."/>
            <person name="McCann A."/>
            <person name="Guo C."/>
            <person name="Argimon S."/>
            <person name="Zhang W."/>
            <person name="Yang X."/>
            <person name="Jeffery I.B."/>
            <person name="Cooney J.C."/>
            <person name="Kagawa T.F."/>
            <person name="Liu W."/>
            <person name="Song Y."/>
            <person name="Salvetti E."/>
            <person name="Wrobel A."/>
            <person name="Rasinkangas P."/>
            <person name="Parkhill J."/>
            <person name="Rea M.C."/>
            <person name="O'Sullivan O."/>
            <person name="Ritari J."/>
            <person name="Douillard F.P."/>
            <person name="Paul Ross R."/>
            <person name="Yang R."/>
            <person name="Briner A.E."/>
            <person name="Felis G.E."/>
            <person name="de Vos W.M."/>
            <person name="Barrangou R."/>
            <person name="Klaenhammer T.R."/>
            <person name="Caufield P.W."/>
            <person name="Cui Y."/>
            <person name="Zhang H."/>
            <person name="O'Toole P.W."/>
        </authorList>
    </citation>
    <scope>NUCLEOTIDE SEQUENCE [LARGE SCALE GENOMIC DNA]</scope>
    <source>
        <strain evidence="4 5">DSM 20183</strain>
    </source>
</reference>
<dbReference type="SUPFAM" id="SSF52047">
    <property type="entry name" value="RNI-like"/>
    <property type="match status" value="1"/>
</dbReference>
<evidence type="ECO:0000313" key="4">
    <source>
        <dbReference type="EMBL" id="KRK65278.1"/>
    </source>
</evidence>
<feature type="compositionally biased region" description="Low complexity" evidence="1">
    <location>
        <begin position="464"/>
        <end position="483"/>
    </location>
</feature>
<protein>
    <recommendedName>
        <fullName evidence="3">S-layer protein C-terminal domain-containing protein</fullName>
    </recommendedName>
</protein>
<feature type="chain" id="PRO_5006405779" description="S-layer protein C-terminal domain-containing protein" evidence="2">
    <location>
        <begin position="31"/>
        <end position="672"/>
    </location>
</feature>
<evidence type="ECO:0000256" key="1">
    <source>
        <dbReference type="SAM" id="MobiDB-lite"/>
    </source>
</evidence>
<dbReference type="Proteomes" id="UP000050929">
    <property type="component" value="Unassembled WGS sequence"/>
</dbReference>
<dbReference type="Pfam" id="PF03217">
    <property type="entry name" value="SlpA"/>
    <property type="match status" value="2"/>
</dbReference>
<feature type="region of interest" description="Disordered" evidence="1">
    <location>
        <begin position="458"/>
        <end position="483"/>
    </location>
</feature>
<keyword evidence="2" id="KW-0732">Signal</keyword>
<evidence type="ECO:0000259" key="3">
    <source>
        <dbReference type="Pfam" id="PF03217"/>
    </source>
</evidence>
<accession>A0A0R1J1A0</accession>
<organism evidence="4 5">
    <name type="scientific">Companilactobacillus tucceti DSM 20183</name>
    <dbReference type="NCBI Taxonomy" id="1423811"/>
    <lineage>
        <taxon>Bacteria</taxon>
        <taxon>Bacillati</taxon>
        <taxon>Bacillota</taxon>
        <taxon>Bacilli</taxon>
        <taxon>Lactobacillales</taxon>
        <taxon>Lactobacillaceae</taxon>
        <taxon>Companilactobacillus</taxon>
    </lineage>
</organism>
<proteinExistence type="predicted"/>
<keyword evidence="5" id="KW-1185">Reference proteome</keyword>
<sequence length="672" mass="74159">MYKTGTTLLLMSALIAGGTIAITHPTNVFAATTSDDSNTNDVLLGQSDPDWDALQWSIYAINGDKNNLVLYIDGGTLSPNYTGWKDVTGVDITKISKIVFNDKTTAGNLNKIFAGYSNLKTIENLNYLDTDKIKDFSYMFANDYSLTSLDLSVLNMTYANDAGIQNMLSGDTKLESLTLSQNNVLKGSNGNVGLPNTISTDTTTYENWKQSDDTDGSTTRSADDLMQTYFLDINFHRPSETITWVPVVKSYKTKMYLQYVDADDTTKVLYGDENNNAGTTTFDENSNVDIVNSFTGKYNPSENNLYFSGYEADKTEDPTNTITIPAHDSTAHAIPVKLKKLDPVKINVNITDENGTTSDKSFTIPVNDTDYSYKNIDFPSQELDLDKSTITINGTEEPLTDYTKGSKSSDTDLNSILSSEITNSMTKKDALVDGSTKSVPMYQDSNSGKNPLSINAVYKKTDSGDSGNSGNNNNNNGGNVDTGTITDNKQVIATGEKTVPLYNSKGELLPAYALAKNSDWQSDKQLVLNGVTYYRVSTNAWVKASDVYPFKYEDSYVSVHNDKFAKLVNFKNVESNRGLRASSDWKTDRFIDISGTKYYRVSTNEFVSSDNVYPYKPISNKVVNTDGTEIYDDYGTDTGKTLKSGSYKTDRIATINGTDYYRVSTNQFIKVS</sequence>
<dbReference type="Gene3D" id="3.80.10.10">
    <property type="entry name" value="Ribonuclease Inhibitor"/>
    <property type="match status" value="1"/>
</dbReference>
<evidence type="ECO:0000313" key="5">
    <source>
        <dbReference type="Proteomes" id="UP000050929"/>
    </source>
</evidence>
<dbReference type="STRING" id="1423811.FC72_GL001346"/>
<dbReference type="InterPro" id="IPR024968">
    <property type="entry name" value="SlpA_C_lactobacillus"/>
</dbReference>
<dbReference type="EMBL" id="AZDG01000003">
    <property type="protein sequence ID" value="KRK65278.1"/>
    <property type="molecule type" value="Genomic_DNA"/>
</dbReference>
<dbReference type="AlphaFoldDB" id="A0A0R1J1A0"/>
<feature type="domain" description="S-layer protein C-terminal" evidence="3">
    <location>
        <begin position="501"/>
        <end position="545"/>
    </location>
</feature>
<dbReference type="PATRIC" id="fig|1423811.3.peg.1370"/>
<feature type="signal peptide" evidence="2">
    <location>
        <begin position="1"/>
        <end position="30"/>
    </location>
</feature>
<feature type="domain" description="S-layer protein C-terminal" evidence="3">
    <location>
        <begin position="628"/>
        <end position="672"/>
    </location>
</feature>
<dbReference type="InterPro" id="IPR032675">
    <property type="entry name" value="LRR_dom_sf"/>
</dbReference>
<evidence type="ECO:0000256" key="2">
    <source>
        <dbReference type="SAM" id="SignalP"/>
    </source>
</evidence>
<name>A0A0R1J1A0_9LACO</name>
<comment type="caution">
    <text evidence="4">The sequence shown here is derived from an EMBL/GenBank/DDBJ whole genome shotgun (WGS) entry which is preliminary data.</text>
</comment>
<gene>
    <name evidence="4" type="ORF">FC72_GL001346</name>
</gene>